<keyword evidence="2" id="KW-1133">Transmembrane helix</keyword>
<dbReference type="SUPFAM" id="SSF48695">
    <property type="entry name" value="Multiheme cytochromes"/>
    <property type="match status" value="1"/>
</dbReference>
<reference evidence="4 5" key="1">
    <citation type="journal article" date="2016" name="Nat. Commun.">
        <title>Thousands of microbial genomes shed light on interconnected biogeochemical processes in an aquifer system.</title>
        <authorList>
            <person name="Anantharaman K."/>
            <person name="Brown C.T."/>
            <person name="Hug L.A."/>
            <person name="Sharon I."/>
            <person name="Castelle C.J."/>
            <person name="Probst A.J."/>
            <person name="Thomas B.C."/>
            <person name="Singh A."/>
            <person name="Wilkins M.J."/>
            <person name="Karaoz U."/>
            <person name="Brodie E.L."/>
            <person name="Williams K.H."/>
            <person name="Hubbard S.S."/>
            <person name="Banfield J.F."/>
        </authorList>
    </citation>
    <scope>NUCLEOTIDE SEQUENCE [LARGE SCALE GENOMIC DNA]</scope>
</reference>
<evidence type="ECO:0000256" key="1">
    <source>
        <dbReference type="ARBA" id="ARBA00022729"/>
    </source>
</evidence>
<dbReference type="InterPro" id="IPR051829">
    <property type="entry name" value="Multiheme_Cytochr_ET"/>
</dbReference>
<dbReference type="Pfam" id="PF03264">
    <property type="entry name" value="Cytochrom_NNT"/>
    <property type="match status" value="1"/>
</dbReference>
<evidence type="ECO:0000313" key="5">
    <source>
        <dbReference type="Proteomes" id="UP000178797"/>
    </source>
</evidence>
<dbReference type="AlphaFoldDB" id="A0A1F7S0L8"/>
<dbReference type="EMBL" id="MGDE01000050">
    <property type="protein sequence ID" value="OGL47240.1"/>
    <property type="molecule type" value="Genomic_DNA"/>
</dbReference>
<evidence type="ECO:0000259" key="3">
    <source>
        <dbReference type="Pfam" id="PF03264"/>
    </source>
</evidence>
<keyword evidence="2" id="KW-0812">Transmembrane</keyword>
<sequence>MNSHHKLTKLLDKVIEHLKGFVLALIVIVAILGVVVGYKYYRHTQEDPEFCMSCHIMKEAFTEWYKGKHRSIICQKCHQLSILEQNQLLMSYVVRGNSKQFSQTHGREKPWSSCKGCHMNEAAQGSLTLNKSYGHARHVFIQKINCKICHKSSLHDFHLNKDACQKCHKDKGVHGLGMEAFSCLKCHSYSEKTPSMVPKDRCVKCHTNIPRTSPMAGLLCHQCHKPHGEIIPKPSMCVNECHQNETAIGQHGFHMKKGLNCLDCHKAHIWVVGQDKAKTLCSRCHPYKETKRFIY</sequence>
<proteinExistence type="predicted"/>
<dbReference type="Gene3D" id="3.90.10.10">
    <property type="entry name" value="Cytochrome C3"/>
    <property type="match status" value="1"/>
</dbReference>
<dbReference type="Proteomes" id="UP000178797">
    <property type="component" value="Unassembled WGS sequence"/>
</dbReference>
<dbReference type="PANTHER" id="PTHR35038">
    <property type="entry name" value="DISSIMILATORY SULFITE REDUCTASE SIRA"/>
    <property type="match status" value="1"/>
</dbReference>
<name>A0A1F7S0L8_9BACT</name>
<feature type="transmembrane region" description="Helical" evidence="2">
    <location>
        <begin position="21"/>
        <end position="41"/>
    </location>
</feature>
<feature type="domain" description="NapC/NirT cytochrome c N-terminal" evidence="3">
    <location>
        <begin position="21"/>
        <end position="78"/>
    </location>
</feature>
<dbReference type="Gene3D" id="1.10.287.3080">
    <property type="match status" value="1"/>
</dbReference>
<dbReference type="InterPro" id="IPR005126">
    <property type="entry name" value="NapC/NirT_cyt_c_N"/>
</dbReference>
<keyword evidence="1" id="KW-0732">Signal</keyword>
<evidence type="ECO:0000313" key="4">
    <source>
        <dbReference type="EMBL" id="OGL47240.1"/>
    </source>
</evidence>
<protein>
    <recommendedName>
        <fullName evidence="3">NapC/NirT cytochrome c N-terminal domain-containing protein</fullName>
    </recommendedName>
</protein>
<organism evidence="4 5">
    <name type="scientific">Candidatus Schekmanbacteria bacterium RBG_16_38_10</name>
    <dbReference type="NCBI Taxonomy" id="1817879"/>
    <lineage>
        <taxon>Bacteria</taxon>
        <taxon>Candidatus Schekmaniibacteriota</taxon>
    </lineage>
</organism>
<evidence type="ECO:0000256" key="2">
    <source>
        <dbReference type="SAM" id="Phobius"/>
    </source>
</evidence>
<dbReference type="InterPro" id="IPR036280">
    <property type="entry name" value="Multihaem_cyt_sf"/>
</dbReference>
<comment type="caution">
    <text evidence="4">The sequence shown here is derived from an EMBL/GenBank/DDBJ whole genome shotgun (WGS) entry which is preliminary data.</text>
</comment>
<gene>
    <name evidence="4" type="ORF">A2W05_09585</name>
</gene>
<keyword evidence="2" id="KW-0472">Membrane</keyword>
<accession>A0A1F7S0L8</accession>